<dbReference type="Proteomes" id="UP000029665">
    <property type="component" value="Unassembled WGS sequence"/>
</dbReference>
<dbReference type="InterPro" id="IPR001680">
    <property type="entry name" value="WD40_rpt"/>
</dbReference>
<dbReference type="Gene3D" id="2.130.10.10">
    <property type="entry name" value="YVTN repeat-like/Quinoprotein amine dehydrogenase"/>
    <property type="match status" value="1"/>
</dbReference>
<feature type="region of interest" description="Disordered" evidence="1">
    <location>
        <begin position="1"/>
        <end position="53"/>
    </location>
</feature>
<reference evidence="2" key="1">
    <citation type="submission" date="2014-01" db="EMBL/GenBank/DDBJ databases">
        <title>The genome of the white-rot fungus Pycnoporus cinnabarinus: a basidiomycete model with a versatile arsenal for lignocellulosic biomass breakdown.</title>
        <authorList>
            <person name="Levasseur A."/>
            <person name="Lomascolo A."/>
            <person name="Ruiz-Duenas F.J."/>
            <person name="Uzan E."/>
            <person name="Piumi F."/>
            <person name="Kues U."/>
            <person name="Ram A.F.J."/>
            <person name="Murat C."/>
            <person name="Haon M."/>
            <person name="Benoit I."/>
            <person name="Arfi Y."/>
            <person name="Chevret D."/>
            <person name="Drula E."/>
            <person name="Kwon M.J."/>
            <person name="Gouret P."/>
            <person name="Lesage-Meessen L."/>
            <person name="Lombard V."/>
            <person name="Mariette J."/>
            <person name="Noirot C."/>
            <person name="Park J."/>
            <person name="Patyshakuliyeva A."/>
            <person name="Wieneger R.A.B."/>
            <person name="Wosten H.A.B."/>
            <person name="Martin F."/>
            <person name="Coutinho P.M."/>
            <person name="de Vries R."/>
            <person name="Martinez A.T."/>
            <person name="Klopp C."/>
            <person name="Pontarotti P."/>
            <person name="Henrissat B."/>
            <person name="Record E."/>
        </authorList>
    </citation>
    <scope>NUCLEOTIDE SEQUENCE [LARGE SCALE GENOMIC DNA]</scope>
    <source>
        <strain evidence="2">BRFM137</strain>
    </source>
</reference>
<feature type="compositionally biased region" description="Low complexity" evidence="1">
    <location>
        <begin position="1"/>
        <end position="28"/>
    </location>
</feature>
<sequence length="406" mass="44004">MPATPKSPSGSPEPAPAESESSFDAPPSLTIDTQRARSPKSREPAVSQDHSQFSCGDMWSNIPQAEVTDVNVPLASSARAVPDTPSHLSDATQEADSKRVSWGRWGALTRPPKFRSGTLMLSLPRRPQLGRRADARPISVPTDTEPSAASIQACVRTTSPADPVGLTSVEEQGPRTTRPKELSQTLQLRKDPYDKPRRLFVHRDMGILNVSMRGCIDLIEGVNLRSVLEIRAGAMSNVNRQLVDDACVISDGENAIIALGHARSTQQLSLVQLQGKRARDIGTFDRPAQTERNGGISAVCAMMQPDMFATGGYDHFVHLWSISAGRPPTPSAPLALKHTSVVQSLLAIRDTSRKLITASADCSVNIFDLASERVVNTLRLSNSVYHVHPTVSQFCILLERAAIRDA</sequence>
<dbReference type="InterPro" id="IPR015943">
    <property type="entry name" value="WD40/YVTN_repeat-like_dom_sf"/>
</dbReference>
<dbReference type="InterPro" id="IPR036322">
    <property type="entry name" value="WD40_repeat_dom_sf"/>
</dbReference>
<protein>
    <submittedName>
        <fullName evidence="2">Uncharacterized protein</fullName>
    </submittedName>
</protein>
<feature type="region of interest" description="Disordered" evidence="1">
    <location>
        <begin position="157"/>
        <end position="182"/>
    </location>
</feature>
<comment type="caution">
    <text evidence="2">The sequence shown here is derived from an EMBL/GenBank/DDBJ whole genome shotgun (WGS) entry which is preliminary data.</text>
</comment>
<evidence type="ECO:0000313" key="2">
    <source>
        <dbReference type="EMBL" id="CDO74059.1"/>
    </source>
</evidence>
<dbReference type="EMBL" id="CCBP010000125">
    <property type="protein sequence ID" value="CDO74059.1"/>
    <property type="molecule type" value="Genomic_DNA"/>
</dbReference>
<dbReference type="OrthoDB" id="1897642at2759"/>
<organism evidence="2 3">
    <name type="scientific">Pycnoporus cinnabarinus</name>
    <name type="common">Cinnabar-red polypore</name>
    <name type="synonym">Trametes cinnabarina</name>
    <dbReference type="NCBI Taxonomy" id="5643"/>
    <lineage>
        <taxon>Eukaryota</taxon>
        <taxon>Fungi</taxon>
        <taxon>Dikarya</taxon>
        <taxon>Basidiomycota</taxon>
        <taxon>Agaricomycotina</taxon>
        <taxon>Agaricomycetes</taxon>
        <taxon>Polyporales</taxon>
        <taxon>Polyporaceae</taxon>
        <taxon>Trametes</taxon>
    </lineage>
</organism>
<evidence type="ECO:0000256" key="1">
    <source>
        <dbReference type="SAM" id="MobiDB-lite"/>
    </source>
</evidence>
<proteinExistence type="predicted"/>
<accession>A0A060SP99</accession>
<dbReference type="STRING" id="5643.A0A060SP99"/>
<evidence type="ECO:0000313" key="3">
    <source>
        <dbReference type="Proteomes" id="UP000029665"/>
    </source>
</evidence>
<dbReference type="AlphaFoldDB" id="A0A060SP99"/>
<gene>
    <name evidence="2" type="ORF">BN946_scf185043.g109</name>
</gene>
<dbReference type="HOGENOM" id="CLU_678161_0_0_1"/>
<dbReference type="SMART" id="SM00320">
    <property type="entry name" value="WD40"/>
    <property type="match status" value="2"/>
</dbReference>
<name>A0A060SP99_PYCCI</name>
<dbReference type="SUPFAM" id="SSF50978">
    <property type="entry name" value="WD40 repeat-like"/>
    <property type="match status" value="1"/>
</dbReference>
<keyword evidence="3" id="KW-1185">Reference proteome</keyword>